<evidence type="ECO:0000313" key="2">
    <source>
        <dbReference type="Proteomes" id="UP000661077"/>
    </source>
</evidence>
<organism evidence="1 2">
    <name type="scientific">Steroidobacter gossypii</name>
    <dbReference type="NCBI Taxonomy" id="2805490"/>
    <lineage>
        <taxon>Bacteria</taxon>
        <taxon>Pseudomonadati</taxon>
        <taxon>Pseudomonadota</taxon>
        <taxon>Gammaproteobacteria</taxon>
        <taxon>Steroidobacterales</taxon>
        <taxon>Steroidobacteraceae</taxon>
        <taxon>Steroidobacter</taxon>
    </lineage>
</organism>
<keyword evidence="2" id="KW-1185">Reference proteome</keyword>
<comment type="caution">
    <text evidence="1">The sequence shown here is derived from an EMBL/GenBank/DDBJ whole genome shotgun (WGS) entry which is preliminary data.</text>
</comment>
<proteinExistence type="predicted"/>
<evidence type="ECO:0000313" key="1">
    <source>
        <dbReference type="EMBL" id="MBM0107568.1"/>
    </source>
</evidence>
<dbReference type="Proteomes" id="UP000661077">
    <property type="component" value="Unassembled WGS sequence"/>
</dbReference>
<dbReference type="RefSeq" id="WP_203169671.1">
    <property type="nucleotide sequence ID" value="NZ_JAEVLS010000005.1"/>
</dbReference>
<reference evidence="1 2" key="1">
    <citation type="journal article" date="2021" name="Int. J. Syst. Evol. Microbiol.">
        <title>Steroidobacter gossypii sp. nov., isolated from soil of cotton cropping field.</title>
        <authorList>
            <person name="Huang R."/>
            <person name="Yang S."/>
            <person name="Zhen C."/>
            <person name="Liu W."/>
        </authorList>
    </citation>
    <scope>NUCLEOTIDE SEQUENCE [LARGE SCALE GENOMIC DNA]</scope>
    <source>
        <strain evidence="1 2">S1-65</strain>
    </source>
</reference>
<accession>A0ABS1X2W8</accession>
<protein>
    <submittedName>
        <fullName evidence="1">Uncharacterized protein</fullName>
    </submittedName>
</protein>
<dbReference type="EMBL" id="JAEVLS010000005">
    <property type="protein sequence ID" value="MBM0107568.1"/>
    <property type="molecule type" value="Genomic_DNA"/>
</dbReference>
<name>A0ABS1X2W8_9GAMM</name>
<gene>
    <name evidence="1" type="ORF">JM946_22735</name>
</gene>
<sequence length="210" mass="23510">MAMADAGSGTVVAVPNLREFFHDSVQRALRNQRVAVDDHTEHYVVNVLTMFARSEELYERTPEGVRLRPLAHMLADAASAPSSQQRDETLRRLGDVSLFIAGFFAQSFARKLVDVDYHIAMGGRAYGTLAENLRYSIRGQAFAAVFMELAGKFQRLVDVLNDVAEMAYQHTDKDILRLYEIWLKTGSPRAFAILQRLGVAPVQAGARQEH</sequence>